<dbReference type="InterPro" id="IPR002938">
    <property type="entry name" value="FAD-bd"/>
</dbReference>
<accession>A0ABT1AMQ7</accession>
<keyword evidence="4" id="KW-0560">Oxidoreductase</keyword>
<dbReference type="InterPro" id="IPR050493">
    <property type="entry name" value="FAD-dep_Monooxygenase_BioMet"/>
</dbReference>
<evidence type="ECO:0000256" key="2">
    <source>
        <dbReference type="ARBA" id="ARBA00022630"/>
    </source>
</evidence>
<dbReference type="SUPFAM" id="SSF51905">
    <property type="entry name" value="FAD/NAD(P)-binding domain"/>
    <property type="match status" value="1"/>
</dbReference>
<dbReference type="Gene3D" id="3.50.50.60">
    <property type="entry name" value="FAD/NAD(P)-binding domain"/>
    <property type="match status" value="1"/>
</dbReference>
<evidence type="ECO:0000259" key="6">
    <source>
        <dbReference type="Pfam" id="PF01494"/>
    </source>
</evidence>
<protein>
    <submittedName>
        <fullName evidence="7">FAD-dependent monooxygenase</fullName>
    </submittedName>
</protein>
<comment type="cofactor">
    <cofactor evidence="1">
        <name>FAD</name>
        <dbReference type="ChEBI" id="CHEBI:57692"/>
    </cofactor>
</comment>
<dbReference type="PRINTS" id="PR00420">
    <property type="entry name" value="RNGMNOXGNASE"/>
</dbReference>
<comment type="caution">
    <text evidence="7">The sequence shown here is derived from an EMBL/GenBank/DDBJ whole genome shotgun (WGS) entry which is preliminary data.</text>
</comment>
<sequence length="396" mass="44323">MDSKTLVIGGGIGGLATALALLHRGHDVEVYERVPDLQEIGAGLTLSPNGTRLLFSLGLESQIRELGVLSRDRELRLWNTGQAWPLQNQGSTSELRYGAPYLTMHRGDLHTMLLDAVKERKADAVRTGYRCVDVFNSSSGVVAKFENGMTATGQMLVGADGIHSAVREQLHGTPKPQYVGNIFWRGMIPIEKVPERERGVASSWISPQGNVTMYPVHKGELFNFVGTVKKPNWHTNSWTESGSIEECLADFEGWHPNIRSIISHIETPYKWGSYLYETEKSWSKGRITLLGDSCHAMPPSLGQGANMAIEDAVVFARCVEKYAPDWELALGWYESLRQPRTKKVVDQSWAQSKRRHNEALANPNTAVDYISQHWAPSKVGDWYDWIYEYDANAVHV</sequence>
<evidence type="ECO:0000256" key="5">
    <source>
        <dbReference type="ARBA" id="ARBA00023033"/>
    </source>
</evidence>
<gene>
    <name evidence="7" type="ORF">NG900_16050</name>
</gene>
<evidence type="ECO:0000313" key="7">
    <source>
        <dbReference type="EMBL" id="MCO5399711.1"/>
    </source>
</evidence>
<keyword evidence="5 7" id="KW-0503">Monooxygenase</keyword>
<dbReference type="PANTHER" id="PTHR13789">
    <property type="entry name" value="MONOOXYGENASE"/>
    <property type="match status" value="1"/>
</dbReference>
<dbReference type="PANTHER" id="PTHR13789:SF318">
    <property type="entry name" value="GERANYLGERANYL DIPHOSPHATE REDUCTASE"/>
    <property type="match status" value="1"/>
</dbReference>
<feature type="domain" description="FAD-binding" evidence="6">
    <location>
        <begin position="3"/>
        <end position="348"/>
    </location>
</feature>
<keyword evidence="3" id="KW-0274">FAD</keyword>
<dbReference type="EMBL" id="JAMXHT010000006">
    <property type="protein sequence ID" value="MCO5399711.1"/>
    <property type="molecule type" value="Genomic_DNA"/>
</dbReference>
<keyword evidence="2" id="KW-0285">Flavoprotein</keyword>
<dbReference type="RefSeq" id="WP_252682244.1">
    <property type="nucleotide sequence ID" value="NZ_JAMXHT010000006.1"/>
</dbReference>
<dbReference type="GO" id="GO:0004497">
    <property type="term" value="F:monooxygenase activity"/>
    <property type="evidence" value="ECO:0007669"/>
    <property type="project" value="UniProtKB-KW"/>
</dbReference>
<reference evidence="7" key="2">
    <citation type="journal article" date="2023" name="Front. Microbiol.">
        <title>Ralstonia chuxiongensis sp. nov., Ralstonia mojiangensis sp. nov., and Ralstonia soli sp. nov., isolated from tobacco fields, are three novel species in the family Burkholderiaceae.</title>
        <authorList>
            <person name="Lu C.H."/>
            <person name="Zhang Y.Y."/>
            <person name="Jiang N."/>
            <person name="Chen W."/>
            <person name="Shao X."/>
            <person name="Zhao Z.M."/>
            <person name="Lu W.L."/>
            <person name="Hu X."/>
            <person name="Xi Y.X."/>
            <person name="Zou S.Y."/>
            <person name="Wei Q.J."/>
            <person name="Lin Z.L."/>
            <person name="Gong L."/>
            <person name="Gai X.T."/>
            <person name="Zhang L.Q."/>
            <person name="Li J.Y."/>
            <person name="Jin Y."/>
            <person name="Xia Z.Y."/>
        </authorList>
    </citation>
    <scope>NUCLEOTIDE SEQUENCE</scope>
    <source>
        <strain evidence="7">21MJYT02-11</strain>
    </source>
</reference>
<proteinExistence type="predicted"/>
<evidence type="ECO:0000313" key="8">
    <source>
        <dbReference type="Proteomes" id="UP001162811"/>
    </source>
</evidence>
<reference evidence="7" key="1">
    <citation type="submission" date="2022-06" db="EMBL/GenBank/DDBJ databases">
        <authorList>
            <person name="Lu C.-H."/>
        </authorList>
    </citation>
    <scope>NUCLEOTIDE SEQUENCE</scope>
    <source>
        <strain evidence="7">21MJYT02-11</strain>
    </source>
</reference>
<evidence type="ECO:0000256" key="1">
    <source>
        <dbReference type="ARBA" id="ARBA00001974"/>
    </source>
</evidence>
<evidence type="ECO:0000256" key="3">
    <source>
        <dbReference type="ARBA" id="ARBA00022827"/>
    </source>
</evidence>
<dbReference type="Pfam" id="PF01494">
    <property type="entry name" value="FAD_binding_3"/>
    <property type="match status" value="1"/>
</dbReference>
<dbReference type="SUPFAM" id="SSF54373">
    <property type="entry name" value="FAD-linked reductases, C-terminal domain"/>
    <property type="match status" value="1"/>
</dbReference>
<dbReference type="InterPro" id="IPR036188">
    <property type="entry name" value="FAD/NAD-bd_sf"/>
</dbReference>
<keyword evidence="8" id="KW-1185">Reference proteome</keyword>
<dbReference type="Proteomes" id="UP001162811">
    <property type="component" value="Unassembled WGS sequence"/>
</dbReference>
<evidence type="ECO:0000256" key="4">
    <source>
        <dbReference type="ARBA" id="ARBA00023002"/>
    </source>
</evidence>
<organism evidence="7 8">
    <name type="scientific">Ralstonia soli</name>
    <dbReference type="NCBI Taxonomy" id="2953896"/>
    <lineage>
        <taxon>Bacteria</taxon>
        <taxon>Pseudomonadati</taxon>
        <taxon>Pseudomonadota</taxon>
        <taxon>Betaproteobacteria</taxon>
        <taxon>Burkholderiales</taxon>
        <taxon>Burkholderiaceae</taxon>
        <taxon>Ralstonia</taxon>
    </lineage>
</organism>
<name>A0ABT1AMQ7_9RALS</name>